<dbReference type="Pfam" id="PF01476">
    <property type="entry name" value="LysM"/>
    <property type="match status" value="1"/>
</dbReference>
<dbReference type="Proteomes" id="UP001623592">
    <property type="component" value="Unassembled WGS sequence"/>
</dbReference>
<dbReference type="SMART" id="SM00257">
    <property type="entry name" value="LysM"/>
    <property type="match status" value="1"/>
</dbReference>
<dbReference type="EMBL" id="JBJIAA010000006">
    <property type="protein sequence ID" value="MFL0250520.1"/>
    <property type="molecule type" value="Genomic_DNA"/>
</dbReference>
<accession>A0ABW8TFS3</accession>
<dbReference type="InterPro" id="IPR036779">
    <property type="entry name" value="LysM_dom_sf"/>
</dbReference>
<sequence length="520" mass="58008">MGIELLKENIDYNQVIGQNTSDTVVKEEYIIPDTQPDVRKILMVDAKPNVTNTDIMQDKVYIEGNIEFNVLYLGVGDESSQVCGVAYTSKFSNYVDISGAEHDMACFANAYVEHMNCNIVNERKIGVEGIVEISAEIEKPCKIQMVSDVLGTGEIQFLRKESKLDKLISKSSMDLVGKSTITIPMDKAQIDEVLKYDANIHKRQIKILEGKVQVEAFVNIGVLYRDKESREINFVSDDVIVTGEENVEEADPSMDYSVDFEIGASEFNIKEDDLGERRAINSDILVKCDVELIKKEDANIIDDAYSPQSNLKLERQNYDVNMVYGHGFSETIVKENLEIEENSPVPSEVIMCSGNVNITDQKLVENKVALEGVINSSVVYRTSDADKYVYALNEEIPFNCSVDIPGSKIDMMCNSKAYIENIEAAVEANTILVKAVVSLESRVFYTEHKDFIVNVVPVEGGAPEKKASVTIYVAQKGDSLWKIAKRYCTTVENIVKANSMENSDEVLEGQKLLIPGRAII</sequence>
<organism evidence="2 3">
    <name type="scientific">Clostridium neuense</name>
    <dbReference type="NCBI Taxonomy" id="1728934"/>
    <lineage>
        <taxon>Bacteria</taxon>
        <taxon>Bacillati</taxon>
        <taxon>Bacillota</taxon>
        <taxon>Clostridia</taxon>
        <taxon>Eubacteriales</taxon>
        <taxon>Clostridiaceae</taxon>
        <taxon>Clostridium</taxon>
    </lineage>
</organism>
<dbReference type="InterPro" id="IPR024300">
    <property type="entry name" value="SipL_SPOCS_dom"/>
</dbReference>
<protein>
    <submittedName>
        <fullName evidence="2">SPOCS domain-containing protein</fullName>
    </submittedName>
</protein>
<name>A0ABW8TFS3_9CLOT</name>
<dbReference type="Pfam" id="PF12673">
    <property type="entry name" value="SipL"/>
    <property type="match status" value="3"/>
</dbReference>
<evidence type="ECO:0000259" key="1">
    <source>
        <dbReference type="PROSITE" id="PS51782"/>
    </source>
</evidence>
<dbReference type="Gene3D" id="3.10.350.10">
    <property type="entry name" value="LysM domain"/>
    <property type="match status" value="1"/>
</dbReference>
<dbReference type="SUPFAM" id="SSF54106">
    <property type="entry name" value="LysM domain"/>
    <property type="match status" value="1"/>
</dbReference>
<evidence type="ECO:0000313" key="2">
    <source>
        <dbReference type="EMBL" id="MFL0250520.1"/>
    </source>
</evidence>
<dbReference type="InterPro" id="IPR018392">
    <property type="entry name" value="LysM"/>
</dbReference>
<comment type="caution">
    <text evidence="2">The sequence shown here is derived from an EMBL/GenBank/DDBJ whole genome shotgun (WGS) entry which is preliminary data.</text>
</comment>
<gene>
    <name evidence="2" type="ORF">ACJDT4_08810</name>
</gene>
<keyword evidence="3" id="KW-1185">Reference proteome</keyword>
<evidence type="ECO:0000313" key="3">
    <source>
        <dbReference type="Proteomes" id="UP001623592"/>
    </source>
</evidence>
<dbReference type="PROSITE" id="PS51782">
    <property type="entry name" value="LYSM"/>
    <property type="match status" value="1"/>
</dbReference>
<dbReference type="PANTHER" id="PTHR33734:SF22">
    <property type="entry name" value="MEMBRANE-BOUND LYTIC MUREIN TRANSGLYCOSYLASE D"/>
    <property type="match status" value="1"/>
</dbReference>
<dbReference type="CDD" id="cd00118">
    <property type="entry name" value="LysM"/>
    <property type="match status" value="1"/>
</dbReference>
<dbReference type="RefSeq" id="WP_406787186.1">
    <property type="nucleotide sequence ID" value="NZ_JBJIAA010000006.1"/>
</dbReference>
<proteinExistence type="predicted"/>
<feature type="domain" description="LysM" evidence="1">
    <location>
        <begin position="470"/>
        <end position="514"/>
    </location>
</feature>
<dbReference type="PANTHER" id="PTHR33734">
    <property type="entry name" value="LYSM DOMAIN-CONTAINING GPI-ANCHORED PROTEIN 2"/>
    <property type="match status" value="1"/>
</dbReference>
<reference evidence="2 3" key="1">
    <citation type="submission" date="2024-11" db="EMBL/GenBank/DDBJ databases">
        <authorList>
            <person name="Heng Y.C."/>
            <person name="Lim A.C.H."/>
            <person name="Lee J.K.Y."/>
            <person name="Kittelmann S."/>
        </authorList>
    </citation>
    <scope>NUCLEOTIDE SEQUENCE [LARGE SCALE GENOMIC DNA]</scope>
    <source>
        <strain evidence="2 3">WILCCON 0114</strain>
    </source>
</reference>